<reference evidence="5" key="2">
    <citation type="submission" date="2025-08" db="UniProtKB">
        <authorList>
            <consortium name="RefSeq"/>
        </authorList>
    </citation>
    <scope>IDENTIFICATION</scope>
    <source>
        <tissue evidence="5">Leaf</tissue>
    </source>
</reference>
<dbReference type="InterPro" id="IPR036047">
    <property type="entry name" value="F-box-like_dom_sf"/>
</dbReference>
<evidence type="ECO:0000259" key="3">
    <source>
        <dbReference type="Pfam" id="PF25210"/>
    </source>
</evidence>
<dbReference type="Proteomes" id="UP000694864">
    <property type="component" value="Chromosome 1"/>
</dbReference>
<evidence type="ECO:0000313" key="4">
    <source>
        <dbReference type="Proteomes" id="UP000694864"/>
    </source>
</evidence>
<keyword evidence="4" id="KW-1185">Reference proteome</keyword>
<organism evidence="4 5">
    <name type="scientific">Camelina sativa</name>
    <name type="common">False flax</name>
    <name type="synonym">Myagrum sativum</name>
    <dbReference type="NCBI Taxonomy" id="90675"/>
    <lineage>
        <taxon>Eukaryota</taxon>
        <taxon>Viridiplantae</taxon>
        <taxon>Streptophyta</taxon>
        <taxon>Embryophyta</taxon>
        <taxon>Tracheophyta</taxon>
        <taxon>Spermatophyta</taxon>
        <taxon>Magnoliopsida</taxon>
        <taxon>eudicotyledons</taxon>
        <taxon>Gunneridae</taxon>
        <taxon>Pentapetalae</taxon>
        <taxon>rosids</taxon>
        <taxon>malvids</taxon>
        <taxon>Brassicales</taxon>
        <taxon>Brassicaceae</taxon>
        <taxon>Camelineae</taxon>
        <taxon>Camelina</taxon>
    </lineage>
</organism>
<dbReference type="Gene3D" id="2.120.10.80">
    <property type="entry name" value="Kelch-type beta propeller"/>
    <property type="match status" value="1"/>
</dbReference>
<dbReference type="SUPFAM" id="SSF81383">
    <property type="entry name" value="F-box domain"/>
    <property type="match status" value="1"/>
</dbReference>
<reference evidence="4" key="1">
    <citation type="journal article" date="2014" name="Nat. Commun.">
        <title>The emerging biofuel crop Camelina sativa retains a highly undifferentiated hexaploid genome structure.</title>
        <authorList>
            <person name="Kagale S."/>
            <person name="Koh C."/>
            <person name="Nixon J."/>
            <person name="Bollina V."/>
            <person name="Clarke W.E."/>
            <person name="Tuteja R."/>
            <person name="Spillane C."/>
            <person name="Robinson S.J."/>
            <person name="Links M.G."/>
            <person name="Clarke C."/>
            <person name="Higgins E.E."/>
            <person name="Huebert T."/>
            <person name="Sharpe A.G."/>
            <person name="Parkin I.A."/>
        </authorList>
    </citation>
    <scope>NUCLEOTIDE SEQUENCE [LARGE SCALE GENOMIC DNA]</scope>
    <source>
        <strain evidence="4">cv. DH55</strain>
    </source>
</reference>
<dbReference type="Pfam" id="PF00646">
    <property type="entry name" value="F-box"/>
    <property type="match status" value="1"/>
</dbReference>
<dbReference type="GeneID" id="104710049"/>
<evidence type="ECO:0000256" key="1">
    <source>
        <dbReference type="SAM" id="MobiDB-lite"/>
    </source>
</evidence>
<dbReference type="SUPFAM" id="SSF117281">
    <property type="entry name" value="Kelch motif"/>
    <property type="match status" value="1"/>
</dbReference>
<feature type="region of interest" description="Disordered" evidence="1">
    <location>
        <begin position="1"/>
        <end position="44"/>
    </location>
</feature>
<evidence type="ECO:0000259" key="2">
    <source>
        <dbReference type="Pfam" id="PF00646"/>
    </source>
</evidence>
<gene>
    <name evidence="5" type="primary">LOC104710049</name>
</gene>
<dbReference type="RefSeq" id="XP_010424886.1">
    <property type="nucleotide sequence ID" value="XM_010426584.1"/>
</dbReference>
<dbReference type="InterPro" id="IPR006652">
    <property type="entry name" value="Kelch_1"/>
</dbReference>
<evidence type="ECO:0000313" key="5">
    <source>
        <dbReference type="RefSeq" id="XP_010424886.1"/>
    </source>
</evidence>
<name>A0ABM0TDS8_CAMSA</name>
<dbReference type="InterPro" id="IPR050354">
    <property type="entry name" value="F-box/kelch-repeat_ARATH"/>
</dbReference>
<dbReference type="Pfam" id="PF25210">
    <property type="entry name" value="Kelch_FKB95"/>
    <property type="match status" value="1"/>
</dbReference>
<dbReference type="InterPro" id="IPR001810">
    <property type="entry name" value="F-box_dom"/>
</dbReference>
<protein>
    <submittedName>
        <fullName evidence="5">F-box/kelch-repeat protein At2g29780</fullName>
    </submittedName>
</protein>
<dbReference type="PANTHER" id="PTHR24414">
    <property type="entry name" value="F-BOX/KELCH-REPEAT PROTEIN SKIP4"/>
    <property type="match status" value="1"/>
</dbReference>
<dbReference type="CDD" id="cd22152">
    <property type="entry name" value="F-box_AtAFR-like"/>
    <property type="match status" value="1"/>
</dbReference>
<sequence>MALISETFDNGSNGGDPNKKPEELHKNPQEEEENKNDKPIKEEEEEVENLLPVFTRYIPEDIAESILLLVPRCHYPKLSLFCRSFHNVISSPGLYQRRLQLGLTEPVLYALIRFPLASFNPSWFILNHDVPRNISLRLSEISSAPPMSPMKPESAVVTIGYNMYVIGGCDEPDQPTSNVFVIDCRFHRCSSLPGMQRARRSAAAGVIDKKIYVIGGCEQIDDNWIEVFDVETGIWSSVAGPYEYNSSMVGGGFMTSVVMQEKIYMLDPECCLTYEPRQGTWQSWGFGSELKRSWHQSSCVVEDFLCSINSCIASIYLYLSVYDPNDMFWRGLALNNGVSGLPSLNYNGCKLANVSGKLVILNNTGNDVWCIEIALERSTRTTWDGHIEIDGRVVSRSQVLTSMNSPFVDLAHFVTF</sequence>
<feature type="compositionally biased region" description="Basic and acidic residues" evidence="1">
    <location>
        <begin position="17"/>
        <end position="41"/>
    </location>
</feature>
<dbReference type="PANTHER" id="PTHR24414:SF65">
    <property type="entry name" value="F-BOX DOMAIN-CONTAINING PROTEIN"/>
    <property type="match status" value="1"/>
</dbReference>
<proteinExistence type="predicted"/>
<dbReference type="InterPro" id="IPR057499">
    <property type="entry name" value="Kelch_FKB95"/>
</dbReference>
<accession>A0ABM0TDS8</accession>
<dbReference type="InterPro" id="IPR015915">
    <property type="entry name" value="Kelch-typ_b-propeller"/>
</dbReference>
<feature type="domain" description="FKB95-like N-terminal Kelch" evidence="3">
    <location>
        <begin position="123"/>
        <end position="391"/>
    </location>
</feature>
<dbReference type="SMART" id="SM00612">
    <property type="entry name" value="Kelch"/>
    <property type="match status" value="2"/>
</dbReference>
<feature type="domain" description="F-box" evidence="2">
    <location>
        <begin position="58"/>
        <end position="96"/>
    </location>
</feature>